<name>A0A6P2CYF9_9BACT</name>
<dbReference type="AlphaFoldDB" id="A0A6P2CYF9"/>
<evidence type="ECO:0000313" key="2">
    <source>
        <dbReference type="Proteomes" id="UP000464178"/>
    </source>
</evidence>
<reference evidence="1 2" key="1">
    <citation type="submission" date="2019-05" db="EMBL/GenBank/DDBJ databases">
        <authorList>
            <consortium name="Science for Life Laboratories"/>
        </authorList>
    </citation>
    <scope>NUCLEOTIDE SEQUENCE [LARGE SCALE GENOMIC DNA]</scope>
    <source>
        <strain evidence="1">Soil9</strain>
    </source>
</reference>
<dbReference type="Proteomes" id="UP000464178">
    <property type="component" value="Chromosome"/>
</dbReference>
<evidence type="ECO:0000313" key="1">
    <source>
        <dbReference type="EMBL" id="VTR92172.1"/>
    </source>
</evidence>
<keyword evidence="2" id="KW-1185">Reference proteome</keyword>
<protein>
    <submittedName>
        <fullName evidence="1">Uncharacterized protein</fullName>
    </submittedName>
</protein>
<sequence length="75" mass="8338">MISVMPKKSTGRKKANRTGVALGCYIDADIRKSMDDYIAKYNETAEHPASVRSTVEAALRAFLSDRGFWKAESPK</sequence>
<organism evidence="1 2">
    <name type="scientific">Gemmata massiliana</name>
    <dbReference type="NCBI Taxonomy" id="1210884"/>
    <lineage>
        <taxon>Bacteria</taxon>
        <taxon>Pseudomonadati</taxon>
        <taxon>Planctomycetota</taxon>
        <taxon>Planctomycetia</taxon>
        <taxon>Gemmatales</taxon>
        <taxon>Gemmataceae</taxon>
        <taxon>Gemmata</taxon>
    </lineage>
</organism>
<accession>A0A6P2CYF9</accession>
<dbReference type="KEGG" id="gms:SOIL9_55420"/>
<dbReference type="EMBL" id="LR593886">
    <property type="protein sequence ID" value="VTR92172.1"/>
    <property type="molecule type" value="Genomic_DNA"/>
</dbReference>
<gene>
    <name evidence="1" type="ORF">SOIL9_55420</name>
</gene>
<proteinExistence type="predicted"/>
<dbReference type="RefSeq" id="WP_162667074.1">
    <property type="nucleotide sequence ID" value="NZ_LR593886.1"/>
</dbReference>